<evidence type="ECO:0000313" key="1">
    <source>
        <dbReference type="EMBL" id="EGH36086.1"/>
    </source>
</evidence>
<organism evidence="1 2">
    <name type="scientific">Pseudomonas syringae pv. japonica str. M301072</name>
    <dbReference type="NCBI Taxonomy" id="629262"/>
    <lineage>
        <taxon>Bacteria</taxon>
        <taxon>Pseudomonadati</taxon>
        <taxon>Pseudomonadota</taxon>
        <taxon>Gammaproteobacteria</taxon>
        <taxon>Pseudomonadales</taxon>
        <taxon>Pseudomonadaceae</taxon>
        <taxon>Pseudomonas</taxon>
        <taxon>Pseudomonas syringae</taxon>
    </lineage>
</organism>
<feature type="non-terminal residue" evidence="1">
    <location>
        <position position="1"/>
    </location>
</feature>
<reference evidence="1 2" key="1">
    <citation type="journal article" date="2011" name="PLoS Pathog.">
        <title>Dynamic evolution of pathogenicity revealed by sequencing and comparative genomics of 19 Pseudomonas syringae isolates.</title>
        <authorList>
            <person name="Baltrus D.A."/>
            <person name="Nishimura M.T."/>
            <person name="Romanchuk A."/>
            <person name="Chang J.H."/>
            <person name="Mukhtar M.S."/>
            <person name="Cherkis K."/>
            <person name="Roach J."/>
            <person name="Grant S.R."/>
            <person name="Jones C.D."/>
            <person name="Dangl J.L."/>
        </authorList>
    </citation>
    <scope>NUCLEOTIDE SEQUENCE [LARGE SCALE GENOMIC DNA]</scope>
    <source>
        <strain evidence="2">M301072PT</strain>
    </source>
</reference>
<evidence type="ECO:0000313" key="2">
    <source>
        <dbReference type="Proteomes" id="UP000004471"/>
    </source>
</evidence>
<name>F3G0U4_PSESX</name>
<gene>
    <name evidence="1" type="ORF">PSYJA_46316</name>
</gene>
<dbReference type="AlphaFoldDB" id="F3G0U4"/>
<comment type="caution">
    <text evidence="1">The sequence shown here is derived from an EMBL/GenBank/DDBJ whole genome shotgun (WGS) entry which is preliminary data.</text>
</comment>
<dbReference type="Proteomes" id="UP000004471">
    <property type="component" value="Unassembled WGS sequence"/>
</dbReference>
<accession>F3G0U4</accession>
<protein>
    <submittedName>
        <fullName evidence="1">Amino acid adenylation</fullName>
    </submittedName>
</protein>
<feature type="non-terminal residue" evidence="1">
    <location>
        <position position="34"/>
    </location>
</feature>
<proteinExistence type="predicted"/>
<sequence>CNRPEKSYAHETPIHRQFEARAAERPDAVALMFE</sequence>
<dbReference type="EMBL" id="AEAH01004418">
    <property type="protein sequence ID" value="EGH36086.1"/>
    <property type="molecule type" value="Genomic_DNA"/>
</dbReference>